<dbReference type="InterPro" id="IPR046486">
    <property type="entry name" value="DUF6579"/>
</dbReference>
<keyword evidence="3" id="KW-1185">Reference proteome</keyword>
<protein>
    <submittedName>
        <fullName evidence="2">Uncharacterized protein</fullName>
    </submittedName>
</protein>
<evidence type="ECO:0000313" key="2">
    <source>
        <dbReference type="EMBL" id="EMR69941.1"/>
    </source>
</evidence>
<gene>
    <name evidence="2" type="ORF">UCREL1_3025</name>
</gene>
<dbReference type="AlphaFoldDB" id="M7TJ10"/>
<dbReference type="eggNOG" id="ENOG502SQW0">
    <property type="taxonomic scope" value="Eukaryota"/>
</dbReference>
<dbReference type="OrthoDB" id="3852249at2759"/>
<dbReference type="HOGENOM" id="CLU_052199_1_0_1"/>
<feature type="region of interest" description="Disordered" evidence="1">
    <location>
        <begin position="348"/>
        <end position="412"/>
    </location>
</feature>
<proteinExistence type="predicted"/>
<dbReference type="OMA" id="DEQQHYT"/>
<organism evidence="2 3">
    <name type="scientific">Eutypa lata (strain UCR-EL1)</name>
    <name type="common">Grapevine dieback disease fungus</name>
    <name type="synonym">Eutypa armeniacae</name>
    <dbReference type="NCBI Taxonomy" id="1287681"/>
    <lineage>
        <taxon>Eukaryota</taxon>
        <taxon>Fungi</taxon>
        <taxon>Dikarya</taxon>
        <taxon>Ascomycota</taxon>
        <taxon>Pezizomycotina</taxon>
        <taxon>Sordariomycetes</taxon>
        <taxon>Xylariomycetidae</taxon>
        <taxon>Xylariales</taxon>
        <taxon>Diatrypaceae</taxon>
        <taxon>Eutypa</taxon>
    </lineage>
</organism>
<evidence type="ECO:0000256" key="1">
    <source>
        <dbReference type="SAM" id="MobiDB-lite"/>
    </source>
</evidence>
<reference evidence="3" key="1">
    <citation type="journal article" date="2013" name="Genome Announc.">
        <title>Draft genome sequence of the grapevine dieback fungus Eutypa lata UCR-EL1.</title>
        <authorList>
            <person name="Blanco-Ulate B."/>
            <person name="Rolshausen P.E."/>
            <person name="Cantu D."/>
        </authorList>
    </citation>
    <scope>NUCLEOTIDE SEQUENCE [LARGE SCALE GENOMIC DNA]</scope>
    <source>
        <strain evidence="3">UCR-EL1</strain>
    </source>
</reference>
<dbReference type="KEGG" id="ela:UCREL1_3025"/>
<dbReference type="Pfam" id="PF20219">
    <property type="entry name" value="DUF6579"/>
    <property type="match status" value="1"/>
</dbReference>
<name>M7TJ10_EUTLA</name>
<dbReference type="Proteomes" id="UP000012174">
    <property type="component" value="Unassembled WGS sequence"/>
</dbReference>
<sequence length="412" mass="45878">MSNLLTQVFKSSEAGKYGKTAARLAGTYAEPIAKTIEAYQNLQGLVKIGAVASRAANLLDKADQLIPSLQVVTDSACDKAALIAQFAMLGSAVGFGVHALQQYQGTQALKLIAARLQEIGETLEAQTVLMAQQLFPQYVYDMVQERLGATSSKREAHWFFVYHPDTDWYPGFTKLVGERRLGPRFCGWSNQLDSLFLFMLAVRKEMADRAANNEKGSRHHRPVKFHILIPAYQPVIVTDFLSCPEAVGDFVIEGKIHNSYPLVWLNLPAEQSHFLHDVGNWTPPSPGWVDWLLKSMALRNKPSEARRELGTIPMPAITEKSIDGEDAEKPATVEDEVVEQAVIEEAVSRHNRRAKDKGLKVHRRRRDESMSMEKQLPPAESQGGGGLRQLLSRSDSSMSPDGLSRGRSRMRR</sequence>
<dbReference type="STRING" id="1287681.M7TJ10"/>
<feature type="compositionally biased region" description="Low complexity" evidence="1">
    <location>
        <begin position="388"/>
        <end position="403"/>
    </location>
</feature>
<feature type="compositionally biased region" description="Basic residues" evidence="1">
    <location>
        <begin position="349"/>
        <end position="365"/>
    </location>
</feature>
<dbReference type="EMBL" id="KB705994">
    <property type="protein sequence ID" value="EMR69941.1"/>
    <property type="molecule type" value="Genomic_DNA"/>
</dbReference>
<accession>M7TJ10</accession>
<evidence type="ECO:0000313" key="3">
    <source>
        <dbReference type="Proteomes" id="UP000012174"/>
    </source>
</evidence>